<dbReference type="Gene3D" id="3.20.20.80">
    <property type="entry name" value="Glycosidases"/>
    <property type="match status" value="1"/>
</dbReference>
<reference evidence="1" key="1">
    <citation type="submission" date="2021-04" db="EMBL/GenBank/DDBJ databases">
        <authorList>
            <person name="Postec A."/>
        </authorList>
    </citation>
    <scope>NUCLEOTIDE SEQUENCE</scope>
    <source>
        <strain evidence="1">F1F22</strain>
    </source>
</reference>
<dbReference type="InterPro" id="IPR017853">
    <property type="entry name" value="GH"/>
</dbReference>
<accession>A0AAX3BBJ3</accession>
<evidence type="ECO:0000313" key="1">
    <source>
        <dbReference type="EMBL" id="URA09590.1"/>
    </source>
</evidence>
<name>A0AAX3BBJ3_9SPIR</name>
<dbReference type="Gene3D" id="2.60.120.260">
    <property type="entry name" value="Galactose-binding domain-like"/>
    <property type="match status" value="1"/>
</dbReference>
<organism evidence="1 2">
    <name type="scientific">Thermospira aquatica</name>
    <dbReference type="NCBI Taxonomy" id="2828656"/>
    <lineage>
        <taxon>Bacteria</taxon>
        <taxon>Pseudomonadati</taxon>
        <taxon>Spirochaetota</taxon>
        <taxon>Spirochaetia</taxon>
        <taxon>Brevinematales</taxon>
        <taxon>Thermospiraceae</taxon>
        <taxon>Thermospira</taxon>
    </lineage>
</organism>
<evidence type="ECO:0000313" key="2">
    <source>
        <dbReference type="Proteomes" id="UP001056539"/>
    </source>
</evidence>
<evidence type="ECO:0008006" key="3">
    <source>
        <dbReference type="Google" id="ProtNLM"/>
    </source>
</evidence>
<dbReference type="Proteomes" id="UP001056539">
    <property type="component" value="Chromosome"/>
</dbReference>
<proteinExistence type="predicted"/>
<dbReference type="RefSeq" id="WP_271434724.1">
    <property type="nucleotide sequence ID" value="NZ_CP073355.1"/>
</dbReference>
<dbReference type="KEGG" id="taqu:KDW03_08850"/>
<dbReference type="SUPFAM" id="SSF49785">
    <property type="entry name" value="Galactose-binding domain-like"/>
    <property type="match status" value="1"/>
</dbReference>
<keyword evidence="2" id="KW-1185">Reference proteome</keyword>
<protein>
    <recommendedName>
        <fullName evidence="3">CBM-cenC domain-containing protein</fullName>
    </recommendedName>
</protein>
<dbReference type="SUPFAM" id="SSF51445">
    <property type="entry name" value="(Trans)glycosidases"/>
    <property type="match status" value="1"/>
</dbReference>
<reference evidence="1" key="2">
    <citation type="submission" date="2022-06" db="EMBL/GenBank/DDBJ databases">
        <title>Thermospira aquatica gen. nov., sp. nov.</title>
        <authorList>
            <person name="Ben Ali Gam Z."/>
            <person name="Labat M."/>
        </authorList>
    </citation>
    <scope>NUCLEOTIDE SEQUENCE</scope>
    <source>
        <strain evidence="1">F1F22</strain>
    </source>
</reference>
<dbReference type="AlphaFoldDB" id="A0AAX3BBJ3"/>
<dbReference type="InterPro" id="IPR008979">
    <property type="entry name" value="Galactose-bd-like_sf"/>
</dbReference>
<sequence>MKKKWLFFWFFWGITWIYGQGVPWFVDFLHLEKPEWGMPRKKLSPVVVSNGHFFCDGERVRFWGLNITGPGNFPDKKDAPAIARSLRLLGVNIVRLHFLDHSWGGLLLASPESEELDRERLDKLDFFIAALKNEGIYVNINLHVGRVFPEIPFAYRDVFALGKVVSYLDDALVASQKRYASRLLGHTNPYTGLPYTVDPVVAVIEVNNENALTTASPEELKRLMPYYERILQRLWTKFLRRRYTNYAAWEAANRFEKHDVLFIAQTNQRERVYWRWENHGEALSGARWRGDELVWTVKKPGKELWHNQFMVAGFPVFGGLSYEIRFEARSKESLILTVYAMENHEPWMGLGLFTNISLTPVWKEYTIHFIPERDDGQARINFSLSRADVGNVEMRGFVLREVSHASLSEKDWEKEVLPLPWQGCVGKRVSADFRGMLHEREMEVVEALRRHIRSLGCTKPITHTQVNYGGLAGLVREGTFSDFVDMHAYWQHPEFPGELWSSTDWHIGNTSQLTEGNLGPLGYVAYWRIAGKPFTVSEYNVPDPSWYASEAPVWLALWGAFQDWDGVYLYTLFDFGGDYNQKHMRGFFHFLGSGAKMSLLPWAAKVFSRGMVCTNEAVKSVDFSLLRKMYEEQGPSYDIADIRYFCSWKDESLYARVALHPQGKEKTSLSRQMPWIWERQRPSLLWRDEHAFLVTGEIQGMVFTNASMIVEIAKASPWGTIAMTTLDEKPWQKTDKVFLVLVGRGENTGMKWTTTKTSVGDQWGREPYVLFQPKVRVYLPDFRAYLLNERGEKSKEIKAVGGWFDLSGVTPWIMFEKNR</sequence>
<gene>
    <name evidence="1" type="ORF">KDW03_08850</name>
</gene>
<dbReference type="EMBL" id="CP073355">
    <property type="protein sequence ID" value="URA09590.1"/>
    <property type="molecule type" value="Genomic_DNA"/>
</dbReference>